<dbReference type="InterPro" id="IPR028992">
    <property type="entry name" value="Hedgehog/Intein_dom"/>
</dbReference>
<dbReference type="InterPro" id="IPR036844">
    <property type="entry name" value="Hint_dom_sf"/>
</dbReference>
<organism evidence="2 3">
    <name type="scientific">Rhodophyticola porphyridii</name>
    <dbReference type="NCBI Taxonomy" id="1852017"/>
    <lineage>
        <taxon>Bacteria</taxon>
        <taxon>Pseudomonadati</taxon>
        <taxon>Pseudomonadota</taxon>
        <taxon>Alphaproteobacteria</taxon>
        <taxon>Rhodobacterales</taxon>
        <taxon>Roseobacteraceae</taxon>
        <taxon>Rhodophyticola</taxon>
    </lineage>
</organism>
<evidence type="ECO:0000313" key="2">
    <source>
        <dbReference type="EMBL" id="RMA42166.1"/>
    </source>
</evidence>
<reference evidence="2 3" key="1">
    <citation type="submission" date="2018-10" db="EMBL/GenBank/DDBJ databases">
        <authorList>
            <person name="Jung H.S."/>
            <person name="Jeon C.O."/>
        </authorList>
    </citation>
    <scope>NUCLEOTIDE SEQUENCE [LARGE SCALE GENOMIC DNA]</scope>
    <source>
        <strain evidence="2 3">MA-7-27</strain>
    </source>
</reference>
<dbReference type="EMBL" id="RCNT01000005">
    <property type="protein sequence ID" value="RMA42166.1"/>
    <property type="molecule type" value="Genomic_DNA"/>
</dbReference>
<dbReference type="AlphaFoldDB" id="A0A3L9Y7X2"/>
<dbReference type="SUPFAM" id="SSF51294">
    <property type="entry name" value="Hedgehog/intein (Hint) domain"/>
    <property type="match status" value="1"/>
</dbReference>
<proteinExistence type="predicted"/>
<dbReference type="Proteomes" id="UP000281343">
    <property type="component" value="Unassembled WGS sequence"/>
</dbReference>
<evidence type="ECO:0000313" key="3">
    <source>
        <dbReference type="Proteomes" id="UP000281343"/>
    </source>
</evidence>
<accession>A0A3L9Y7X2</accession>
<dbReference type="OrthoDB" id="7873527at2"/>
<protein>
    <recommendedName>
        <fullName evidence="1">Hedgehog/Intein (Hint) domain-containing protein</fullName>
    </recommendedName>
</protein>
<comment type="caution">
    <text evidence="2">The sequence shown here is derived from an EMBL/GenBank/DDBJ whole genome shotgun (WGS) entry which is preliminary data.</text>
</comment>
<dbReference type="RefSeq" id="WP_121898275.1">
    <property type="nucleotide sequence ID" value="NZ_RCNT01000005.1"/>
</dbReference>
<sequence length="167" mass="18436">MTPPADHRRHDSALDKAPWLDDASLPVGTTLLTLDGALPVEHLVPGDRVITRDGAYRLRAALRHTVPQGLRMVRVSRNALGGKPDTDITLPARQRVLIRDWRARAIYNTPQACVPVERLIDGEYVRWTVDTPAYVISLHFDRPVILYAAGLELQSTARLAPPVSGAP</sequence>
<dbReference type="Pfam" id="PF13403">
    <property type="entry name" value="Hint_2"/>
    <property type="match status" value="1"/>
</dbReference>
<evidence type="ECO:0000259" key="1">
    <source>
        <dbReference type="Pfam" id="PF13403"/>
    </source>
</evidence>
<name>A0A3L9Y7X2_9RHOB</name>
<keyword evidence="3" id="KW-1185">Reference proteome</keyword>
<feature type="domain" description="Hedgehog/Intein (Hint)" evidence="1">
    <location>
        <begin position="27"/>
        <end position="155"/>
    </location>
</feature>
<gene>
    <name evidence="2" type="ORF">D9R08_12035</name>
</gene>